<organism evidence="1 2">
    <name type="scientific">Nesidiocoris tenuis</name>
    <dbReference type="NCBI Taxonomy" id="355587"/>
    <lineage>
        <taxon>Eukaryota</taxon>
        <taxon>Metazoa</taxon>
        <taxon>Ecdysozoa</taxon>
        <taxon>Arthropoda</taxon>
        <taxon>Hexapoda</taxon>
        <taxon>Insecta</taxon>
        <taxon>Pterygota</taxon>
        <taxon>Neoptera</taxon>
        <taxon>Paraneoptera</taxon>
        <taxon>Hemiptera</taxon>
        <taxon>Heteroptera</taxon>
        <taxon>Panheteroptera</taxon>
        <taxon>Cimicomorpha</taxon>
        <taxon>Miridae</taxon>
        <taxon>Dicyphina</taxon>
        <taxon>Nesidiocoris</taxon>
    </lineage>
</organism>
<dbReference type="AlphaFoldDB" id="A0A6H5GPX1"/>
<keyword evidence="2" id="KW-1185">Reference proteome</keyword>
<evidence type="ECO:0000313" key="1">
    <source>
        <dbReference type="EMBL" id="CAB0005542.1"/>
    </source>
</evidence>
<reference evidence="1 2" key="1">
    <citation type="submission" date="2020-02" db="EMBL/GenBank/DDBJ databases">
        <authorList>
            <person name="Ferguson B K."/>
        </authorList>
    </citation>
    <scope>NUCLEOTIDE SEQUENCE [LARGE SCALE GENOMIC DNA]</scope>
</reference>
<proteinExistence type="predicted"/>
<dbReference type="EMBL" id="CADCXU010016542">
    <property type="protein sequence ID" value="CAB0005542.1"/>
    <property type="molecule type" value="Genomic_DNA"/>
</dbReference>
<name>A0A6H5GPX1_9HEMI</name>
<sequence>METEYGDGVLGRSIGTEYGTEYWDGVLGRSIETEYGDGAWRRSTESEQERRMLEGCRPSQIEKCKSSNWQSSTCPKTSKIKSSTFRKWLYKRKKMVKTDEKTCSVYWYLCFILTKKVSCCGNILWFEKCNTSEYAAGGHRPTRSDAAKQNSNMVFHTLLNVPYAFPAPRNTNFPLGRARESTTRYEHGDSRRFHGNDVSVPLVRVPTNAGIRSSDPQGIATIRRFHPLVFGYDRMSTTRTRYVSLRRCGCPSKSIVSTQSPQVKSDNFAKIDCSRCGLNAAGRHFQQVFFLENCRYYPGFFLTLITEGH</sequence>
<gene>
    <name evidence="1" type="ORF">NTEN_LOCUS11019</name>
</gene>
<dbReference type="OrthoDB" id="10264038at2759"/>
<dbReference type="Proteomes" id="UP000479000">
    <property type="component" value="Unassembled WGS sequence"/>
</dbReference>
<accession>A0A6H5GPX1</accession>
<evidence type="ECO:0000313" key="2">
    <source>
        <dbReference type="Proteomes" id="UP000479000"/>
    </source>
</evidence>
<protein>
    <submittedName>
        <fullName evidence="1">Uncharacterized protein</fullName>
    </submittedName>
</protein>